<feature type="compositionally biased region" description="Polar residues" evidence="1">
    <location>
        <begin position="476"/>
        <end position="487"/>
    </location>
</feature>
<feature type="compositionally biased region" description="Low complexity" evidence="1">
    <location>
        <begin position="165"/>
        <end position="177"/>
    </location>
</feature>
<name>A0AAV4FAQ1_9GAST</name>
<feature type="compositionally biased region" description="Basic and acidic residues" evidence="1">
    <location>
        <begin position="152"/>
        <end position="164"/>
    </location>
</feature>
<evidence type="ECO:0000256" key="1">
    <source>
        <dbReference type="SAM" id="MobiDB-lite"/>
    </source>
</evidence>
<comment type="caution">
    <text evidence="2">The sequence shown here is derived from an EMBL/GenBank/DDBJ whole genome shotgun (WGS) entry which is preliminary data.</text>
</comment>
<feature type="region of interest" description="Disordered" evidence="1">
    <location>
        <begin position="263"/>
        <end position="345"/>
    </location>
</feature>
<dbReference type="AlphaFoldDB" id="A0AAV4FAQ1"/>
<accession>A0AAV4FAQ1</accession>
<feature type="region of interest" description="Disordered" evidence="1">
    <location>
        <begin position="132"/>
        <end position="250"/>
    </location>
</feature>
<proteinExistence type="predicted"/>
<protein>
    <recommendedName>
        <fullName evidence="4">Iroquois-class homeodomain protein domain-containing protein</fullName>
    </recommendedName>
</protein>
<dbReference type="Proteomes" id="UP000762676">
    <property type="component" value="Unassembled WGS sequence"/>
</dbReference>
<feature type="compositionally biased region" description="Low complexity" evidence="1">
    <location>
        <begin position="235"/>
        <end position="250"/>
    </location>
</feature>
<feature type="region of interest" description="Disordered" evidence="1">
    <location>
        <begin position="427"/>
        <end position="500"/>
    </location>
</feature>
<reference evidence="2 3" key="1">
    <citation type="journal article" date="2021" name="Elife">
        <title>Chloroplast acquisition without the gene transfer in kleptoplastic sea slugs, Plakobranchus ocellatus.</title>
        <authorList>
            <person name="Maeda T."/>
            <person name="Takahashi S."/>
            <person name="Yoshida T."/>
            <person name="Shimamura S."/>
            <person name="Takaki Y."/>
            <person name="Nagai Y."/>
            <person name="Toyoda A."/>
            <person name="Suzuki Y."/>
            <person name="Arimoto A."/>
            <person name="Ishii H."/>
            <person name="Satoh N."/>
            <person name="Nishiyama T."/>
            <person name="Hasebe M."/>
            <person name="Maruyama T."/>
            <person name="Minagawa J."/>
            <person name="Obokata J."/>
            <person name="Shigenobu S."/>
        </authorList>
    </citation>
    <scope>NUCLEOTIDE SEQUENCE [LARGE SCALE GENOMIC DNA]</scope>
</reference>
<sequence length="500" mass="52824">MCTVQTKRAQTQKSCLSDKTLLPGNKPTWGKALSRTAPHQHELDDNSRTHWTSARRAETWCVLRNAYSDHHLSHHRPPLKERIIRVDVDEDEDDEDDYDNDEAMRHLHADNSNQDMETSADSFRTRHRLLGPHHDFRETPAGRPLFASSSSSRDRSPLREDSSKRSSSNTSSHFNTSAISQEHSDRRSPISNGDSRKSPLASLQRPGVSSPASSCASGGDTKRSTSPSAMSPRLTSPSASTSSTSTATTTTKPKIWSISDVINSTSSSSSSTSSSASSISSSSHHHSPSAIVSSSTGLPSSLLSSPTSHPQSRGPPSFLPPPPSSPHHRAHSGGPHQPGFFFLPPGTHWPPSAAAAAAAARFAGFGGAAYPLTLSHPSLSYSYGLGQPGSAAVAAAAVAATRAGLEAHAQAAQLAAAARAAAQAAETGAASSRVSQREDTHPSHPHASTAFSRLEASRALFSPGRDADSVRPQAALTGQTPVASSTHPRLWPKANTDCDK</sequence>
<organism evidence="2 3">
    <name type="scientific">Elysia marginata</name>
    <dbReference type="NCBI Taxonomy" id="1093978"/>
    <lineage>
        <taxon>Eukaryota</taxon>
        <taxon>Metazoa</taxon>
        <taxon>Spiralia</taxon>
        <taxon>Lophotrochozoa</taxon>
        <taxon>Mollusca</taxon>
        <taxon>Gastropoda</taxon>
        <taxon>Heterobranchia</taxon>
        <taxon>Euthyneura</taxon>
        <taxon>Panpulmonata</taxon>
        <taxon>Sacoglossa</taxon>
        <taxon>Placobranchoidea</taxon>
        <taxon>Plakobranchidae</taxon>
        <taxon>Elysia</taxon>
    </lineage>
</organism>
<gene>
    <name evidence="2" type="ORF">ElyMa_000318900</name>
</gene>
<dbReference type="EMBL" id="BMAT01000636">
    <property type="protein sequence ID" value="GFR70059.1"/>
    <property type="molecule type" value="Genomic_DNA"/>
</dbReference>
<keyword evidence="3" id="KW-1185">Reference proteome</keyword>
<evidence type="ECO:0008006" key="4">
    <source>
        <dbReference type="Google" id="ProtNLM"/>
    </source>
</evidence>
<evidence type="ECO:0000313" key="3">
    <source>
        <dbReference type="Proteomes" id="UP000762676"/>
    </source>
</evidence>
<evidence type="ECO:0000313" key="2">
    <source>
        <dbReference type="EMBL" id="GFR70059.1"/>
    </source>
</evidence>
<feature type="compositionally biased region" description="Low complexity" evidence="1">
    <location>
        <begin position="263"/>
        <end position="316"/>
    </location>
</feature>